<feature type="region of interest" description="Disordered" evidence="10">
    <location>
        <begin position="1"/>
        <end position="27"/>
    </location>
</feature>
<dbReference type="CDD" id="cd02440">
    <property type="entry name" value="AdoMet_MTases"/>
    <property type="match status" value="1"/>
</dbReference>
<evidence type="ECO:0008006" key="13">
    <source>
        <dbReference type="Google" id="ProtNLM"/>
    </source>
</evidence>
<evidence type="ECO:0000256" key="9">
    <source>
        <dbReference type="ARBA" id="ARBA00047870"/>
    </source>
</evidence>
<name>A0A6H0XSC9_9PEZI</name>
<evidence type="ECO:0000256" key="10">
    <source>
        <dbReference type="SAM" id="MobiDB-lite"/>
    </source>
</evidence>
<evidence type="ECO:0000256" key="4">
    <source>
        <dbReference type="ARBA" id="ARBA00022691"/>
    </source>
</evidence>
<gene>
    <name evidence="11" type="ORF">AMS68_003046</name>
</gene>
<comment type="subcellular location">
    <subcellularLocation>
        <location evidence="1">Nucleus</location>
    </subcellularLocation>
</comment>
<comment type="catalytic activity">
    <reaction evidence="9">
        <text>L-methionyl-[protein] + S-adenosyl-L-methionine = S-methyl-L-methionyl-[protein] + S-adenosyl-L-homocysteine</text>
        <dbReference type="Rhea" id="RHEA:60560"/>
        <dbReference type="Rhea" id="RHEA-COMP:12313"/>
        <dbReference type="Rhea" id="RHEA-COMP:15592"/>
        <dbReference type="ChEBI" id="CHEBI:16044"/>
        <dbReference type="ChEBI" id="CHEBI:57856"/>
        <dbReference type="ChEBI" id="CHEBI:59789"/>
        <dbReference type="ChEBI" id="CHEBI:142742"/>
    </reaction>
    <physiologicalReaction direction="left-to-right" evidence="9">
        <dbReference type="Rhea" id="RHEA:60561"/>
    </physiologicalReaction>
</comment>
<keyword evidence="3" id="KW-0808">Transferase</keyword>
<evidence type="ECO:0000256" key="8">
    <source>
        <dbReference type="ARBA" id="ARBA00038158"/>
    </source>
</evidence>
<dbReference type="AlphaFoldDB" id="A0A6H0XSC9"/>
<dbReference type="Proteomes" id="UP000503462">
    <property type="component" value="Chromosome 2"/>
</dbReference>
<sequence length="405" mass="45840">MSRAPNGLAHILRNDTGHPDVEARSHTGHAELEVRDCKLSTWRENGRHYQLFGQGVPMFPCDEPEHERQDMLHQVVYGVLLRHLDAEKPLCQKIIDGETQIQPNVVANVFVNCIPSRVLDLGCGTGIWAIDVARRYPNAWVSAGRSFGRVMELTLQQIEGVDIVGAQPSAPSNVVWRTPRAGQPAVLDLDQPYWPSITNDTYSIIHASQLCGSITSWEHLAQNCFRTTASGGWFESIEIDFEPRCDDGTLAPSAPICSWWHYMRQATKGRSIEYPHHLPDILHRAGFTNIQRITIPLPTSKWAYDFAGARAWAERIMLQIPQHPMCGQLLLPRADWTSRIKDVGDYMEILLTNDATSFQATHFFNGLSMRPFTQCLGWRREQVDRLVEDLVRSASDKSCHTYFAL</sequence>
<evidence type="ECO:0000256" key="2">
    <source>
        <dbReference type="ARBA" id="ARBA00022603"/>
    </source>
</evidence>
<evidence type="ECO:0000313" key="12">
    <source>
        <dbReference type="Proteomes" id="UP000503462"/>
    </source>
</evidence>
<keyword evidence="6" id="KW-0804">Transcription</keyword>
<keyword evidence="7" id="KW-0539">Nucleus</keyword>
<keyword evidence="5" id="KW-0805">Transcription regulation</keyword>
<evidence type="ECO:0000256" key="1">
    <source>
        <dbReference type="ARBA" id="ARBA00004123"/>
    </source>
</evidence>
<evidence type="ECO:0000256" key="6">
    <source>
        <dbReference type="ARBA" id="ARBA00023163"/>
    </source>
</evidence>
<dbReference type="SUPFAM" id="SSF53335">
    <property type="entry name" value="S-adenosyl-L-methionine-dependent methyltransferases"/>
    <property type="match status" value="1"/>
</dbReference>
<evidence type="ECO:0000313" key="11">
    <source>
        <dbReference type="EMBL" id="QIW97528.1"/>
    </source>
</evidence>
<protein>
    <recommendedName>
        <fullName evidence="13">Methyltransferase domain-containing protein</fullName>
    </recommendedName>
</protein>
<dbReference type="GO" id="GO:0005634">
    <property type="term" value="C:nucleus"/>
    <property type="evidence" value="ECO:0007669"/>
    <property type="project" value="UniProtKB-SubCell"/>
</dbReference>
<organism evidence="11 12">
    <name type="scientific">Peltaster fructicola</name>
    <dbReference type="NCBI Taxonomy" id="286661"/>
    <lineage>
        <taxon>Eukaryota</taxon>
        <taxon>Fungi</taxon>
        <taxon>Dikarya</taxon>
        <taxon>Ascomycota</taxon>
        <taxon>Pezizomycotina</taxon>
        <taxon>Dothideomycetes</taxon>
        <taxon>Dothideomycetes incertae sedis</taxon>
        <taxon>Peltaster</taxon>
    </lineage>
</organism>
<proteinExistence type="inferred from homology"/>
<comment type="similarity">
    <text evidence="8">Belongs to the methyltransferase superfamily. LaeA methyltransferase family.</text>
</comment>
<evidence type="ECO:0000256" key="3">
    <source>
        <dbReference type="ARBA" id="ARBA00022679"/>
    </source>
</evidence>
<keyword evidence="12" id="KW-1185">Reference proteome</keyword>
<dbReference type="PANTHER" id="PTHR43591:SF30">
    <property type="entry name" value="PROTEIN-METHIONINE METHYLTRANSFERASE LAEA"/>
    <property type="match status" value="1"/>
</dbReference>
<evidence type="ECO:0000256" key="5">
    <source>
        <dbReference type="ARBA" id="ARBA00023015"/>
    </source>
</evidence>
<evidence type="ECO:0000256" key="7">
    <source>
        <dbReference type="ARBA" id="ARBA00023242"/>
    </source>
</evidence>
<dbReference type="InterPro" id="IPR029063">
    <property type="entry name" value="SAM-dependent_MTases_sf"/>
</dbReference>
<dbReference type="Gene3D" id="3.40.50.150">
    <property type="entry name" value="Vaccinia Virus protein VP39"/>
    <property type="match status" value="1"/>
</dbReference>
<feature type="compositionally biased region" description="Basic and acidic residues" evidence="10">
    <location>
        <begin position="12"/>
        <end position="27"/>
    </location>
</feature>
<dbReference type="OrthoDB" id="2013972at2759"/>
<keyword evidence="2" id="KW-0489">Methyltransferase</keyword>
<reference evidence="11 12" key="1">
    <citation type="journal article" date="2016" name="Sci. Rep.">
        <title>Peltaster fructicola genome reveals evolution from an invasive phytopathogen to an ectophytic parasite.</title>
        <authorList>
            <person name="Xu C."/>
            <person name="Chen H."/>
            <person name="Gleason M.L."/>
            <person name="Xu J.R."/>
            <person name="Liu H."/>
            <person name="Zhang R."/>
            <person name="Sun G."/>
        </authorList>
    </citation>
    <scope>NUCLEOTIDE SEQUENCE [LARGE SCALE GENOMIC DNA]</scope>
    <source>
        <strain evidence="11 12">LNHT1506</strain>
    </source>
</reference>
<dbReference type="EMBL" id="CP051140">
    <property type="protein sequence ID" value="QIW97528.1"/>
    <property type="molecule type" value="Genomic_DNA"/>
</dbReference>
<dbReference type="GO" id="GO:0032259">
    <property type="term" value="P:methylation"/>
    <property type="evidence" value="ECO:0007669"/>
    <property type="project" value="UniProtKB-KW"/>
</dbReference>
<keyword evidence="4" id="KW-0949">S-adenosyl-L-methionine</keyword>
<dbReference type="Pfam" id="PF13489">
    <property type="entry name" value="Methyltransf_23"/>
    <property type="match status" value="1"/>
</dbReference>
<dbReference type="PANTHER" id="PTHR43591">
    <property type="entry name" value="METHYLTRANSFERASE"/>
    <property type="match status" value="1"/>
</dbReference>
<accession>A0A6H0XSC9</accession>
<dbReference type="GO" id="GO:0008168">
    <property type="term" value="F:methyltransferase activity"/>
    <property type="evidence" value="ECO:0007669"/>
    <property type="project" value="UniProtKB-KW"/>
</dbReference>